<feature type="transmembrane region" description="Helical" evidence="6">
    <location>
        <begin position="213"/>
        <end position="236"/>
    </location>
</feature>
<evidence type="ECO:0000259" key="7">
    <source>
        <dbReference type="PROSITE" id="PS50262"/>
    </source>
</evidence>
<keyword evidence="3 6" id="KW-0812">Transmembrane</keyword>
<dbReference type="EMBL" id="QDEB01112316">
    <property type="protein sequence ID" value="RZB41669.1"/>
    <property type="molecule type" value="Genomic_DNA"/>
</dbReference>
<dbReference type="Proteomes" id="UP000292052">
    <property type="component" value="Unassembled WGS sequence"/>
</dbReference>
<dbReference type="GO" id="GO:0008528">
    <property type="term" value="F:G protein-coupled peptide receptor activity"/>
    <property type="evidence" value="ECO:0007669"/>
    <property type="project" value="InterPro"/>
</dbReference>
<feature type="transmembrane region" description="Helical" evidence="6">
    <location>
        <begin position="147"/>
        <end position="168"/>
    </location>
</feature>
<evidence type="ECO:0000256" key="6">
    <source>
        <dbReference type="SAM" id="Phobius"/>
    </source>
</evidence>
<feature type="transmembrane region" description="Helical" evidence="6">
    <location>
        <begin position="58"/>
        <end position="81"/>
    </location>
</feature>
<dbReference type="PANTHER" id="PTHR46273:SF4">
    <property type="entry name" value="AT19640P"/>
    <property type="match status" value="1"/>
</dbReference>
<dbReference type="SUPFAM" id="SSF81321">
    <property type="entry name" value="Family A G protein-coupled receptor-like"/>
    <property type="match status" value="1"/>
</dbReference>
<evidence type="ECO:0000256" key="2">
    <source>
        <dbReference type="ARBA" id="ARBA00010663"/>
    </source>
</evidence>
<dbReference type="InterPro" id="IPR019427">
    <property type="entry name" value="7TM_GPCR_serpentine_rcpt_Srw"/>
</dbReference>
<gene>
    <name evidence="8" type="ORF">BDFB_013842</name>
</gene>
<feature type="transmembrane region" description="Helical" evidence="6">
    <location>
        <begin position="93"/>
        <end position="126"/>
    </location>
</feature>
<reference evidence="8 9" key="1">
    <citation type="submission" date="2017-03" db="EMBL/GenBank/DDBJ databases">
        <title>Genome of the blue death feigning beetle - Asbolus verrucosus.</title>
        <authorList>
            <person name="Rider S.D."/>
        </authorList>
    </citation>
    <scope>NUCLEOTIDE SEQUENCE [LARGE SCALE GENOMIC DNA]</scope>
    <source>
        <strain evidence="8">Butters</strain>
        <tissue evidence="8">Head and leg muscle</tissue>
    </source>
</reference>
<dbReference type="PANTHER" id="PTHR46273">
    <property type="entry name" value="MYOSUPPRESSIN RECEPTOR 1, ISOFORM B-RELATED"/>
    <property type="match status" value="1"/>
</dbReference>
<feature type="transmembrane region" description="Helical" evidence="6">
    <location>
        <begin position="271"/>
        <end position="296"/>
    </location>
</feature>
<dbReference type="OrthoDB" id="5864054at2759"/>
<dbReference type="STRING" id="1661398.A0A482VD75"/>
<accession>A0A482VD75</accession>
<dbReference type="CDD" id="cd14978">
    <property type="entry name" value="7tmA_FMRFamide_R-like"/>
    <property type="match status" value="1"/>
</dbReference>
<feature type="domain" description="G-protein coupled receptors family 1 profile" evidence="7">
    <location>
        <begin position="39"/>
        <end position="312"/>
    </location>
</feature>
<dbReference type="AlphaFoldDB" id="A0A482VD75"/>
<dbReference type="InterPro" id="IPR053219">
    <property type="entry name" value="GPCR_Dmsr-1"/>
</dbReference>
<dbReference type="PROSITE" id="PS50262">
    <property type="entry name" value="G_PROTEIN_RECEP_F1_2"/>
    <property type="match status" value="1"/>
</dbReference>
<evidence type="ECO:0000256" key="4">
    <source>
        <dbReference type="ARBA" id="ARBA00022989"/>
    </source>
</evidence>
<comment type="subcellular location">
    <subcellularLocation>
        <location evidence="1">Membrane</location>
    </subcellularLocation>
</comment>
<comment type="similarity">
    <text evidence="2">Belongs to the G-protein coupled receptor 1 family.</text>
</comment>
<evidence type="ECO:0000256" key="3">
    <source>
        <dbReference type="ARBA" id="ARBA00022692"/>
    </source>
</evidence>
<name>A0A482VD75_ASBVE</name>
<dbReference type="Pfam" id="PF10324">
    <property type="entry name" value="7TM_GPCR_Srw"/>
    <property type="match status" value="1"/>
</dbReference>
<protein>
    <submittedName>
        <fullName evidence="8">7TM GPCR Srw and/or 7tm 1 domain containing protein</fullName>
    </submittedName>
</protein>
<sequence length="312" mass="35893">MNSNAANVTYCDFKDIRKAFLVYYSYLSLIIICIFGSMTNVLNICFLTTKQMRCPTNLILTGLALANLMVILEYIPFVFLYTENKAYVSHFTYNLAVFVIFHAWFAQAFHFISCCLAVILAIWQYIAVKFPQNNNKWCSNKRTKITLSLTYALCMVVCIPLNLSLKIWERQVPINQNGKILPKNKVPFANGIIYVADYENDCYQIISSYVYGFVIKLVQCVLLTVLSCLLIVELLAAKERKKNLLNASSNKRKPSQRFLEKEKQADRTTRMLLAVLLLFLIVEFPQGIFGMLNFIIGKKFEIECYQPLGDVF</sequence>
<evidence type="ECO:0000313" key="9">
    <source>
        <dbReference type="Proteomes" id="UP000292052"/>
    </source>
</evidence>
<comment type="caution">
    <text evidence="8">The sequence shown here is derived from an EMBL/GenBank/DDBJ whole genome shotgun (WGS) entry which is preliminary data.</text>
</comment>
<organism evidence="8 9">
    <name type="scientific">Asbolus verrucosus</name>
    <name type="common">Desert ironclad beetle</name>
    <dbReference type="NCBI Taxonomy" id="1661398"/>
    <lineage>
        <taxon>Eukaryota</taxon>
        <taxon>Metazoa</taxon>
        <taxon>Ecdysozoa</taxon>
        <taxon>Arthropoda</taxon>
        <taxon>Hexapoda</taxon>
        <taxon>Insecta</taxon>
        <taxon>Pterygota</taxon>
        <taxon>Neoptera</taxon>
        <taxon>Endopterygota</taxon>
        <taxon>Coleoptera</taxon>
        <taxon>Polyphaga</taxon>
        <taxon>Cucujiformia</taxon>
        <taxon>Tenebrionidae</taxon>
        <taxon>Pimeliinae</taxon>
        <taxon>Asbolus</taxon>
    </lineage>
</organism>
<evidence type="ECO:0000313" key="8">
    <source>
        <dbReference type="EMBL" id="RZB41669.1"/>
    </source>
</evidence>
<dbReference type="Gene3D" id="1.20.1070.10">
    <property type="entry name" value="Rhodopsin 7-helix transmembrane proteins"/>
    <property type="match status" value="1"/>
</dbReference>
<keyword evidence="4 6" id="KW-1133">Transmembrane helix</keyword>
<keyword evidence="9" id="KW-1185">Reference proteome</keyword>
<dbReference type="InterPro" id="IPR017452">
    <property type="entry name" value="GPCR_Rhodpsn_7TM"/>
</dbReference>
<keyword evidence="5 6" id="KW-0472">Membrane</keyword>
<feature type="transmembrane region" description="Helical" evidence="6">
    <location>
        <begin position="23"/>
        <end position="46"/>
    </location>
</feature>
<proteinExistence type="inferred from homology"/>
<evidence type="ECO:0000256" key="1">
    <source>
        <dbReference type="ARBA" id="ARBA00004370"/>
    </source>
</evidence>
<dbReference type="PRINTS" id="PR00237">
    <property type="entry name" value="GPCRRHODOPSN"/>
</dbReference>
<evidence type="ECO:0000256" key="5">
    <source>
        <dbReference type="ARBA" id="ARBA00023136"/>
    </source>
</evidence>
<dbReference type="GO" id="GO:0005886">
    <property type="term" value="C:plasma membrane"/>
    <property type="evidence" value="ECO:0007669"/>
    <property type="project" value="TreeGrafter"/>
</dbReference>
<dbReference type="InterPro" id="IPR000276">
    <property type="entry name" value="GPCR_Rhodpsn"/>
</dbReference>